<name>A0A4S4NWQ7_9BACT</name>
<sequence>MVSITEAKDKNSGADFSTRGASLSPALPTAAANPVSTTFSWTPAAADWGHNHVIFKAEDSFNEVATHEVSMLVNTSPAFTSIPVTVAEAESVYTYLVTASDPDLAYGDQLALIGINIPSWLSLVDNGDGTATLSGSPTLAEIGFHSVEIKVQDINHHHNVGGIPSQVFQVEVINPCNVGLNPATVTDLTCPGSDDGAIAVSATDVRGNATFTAVGPVTVNSTDGTFTGLPSGTYEVTVTDDGSPNCTATQSNIMVGITTYSADNDGDGLGDFCDPDDDNDGVLDVNDNCVFTANPDQADNDGDGEGDVCDPDDDNDGVLDVNDNCIFASNSDQADNDADGEGDVCDPDDDNDGVLDVNDNCVFTANPDQADNDGDGEGDVCDPDDDNDGVLDVNDNCVFASNSDQADNDGDGEGDVCDPDDDNDGVLDVNDNCFFASNSDQADNDGDGEGDVCDPDDDNDGVLDVNDNCVFASNTDQADNDGDGEGDVCDPDDDNDGYADTNDCAPFDPAINPGAEEVCDGIDNNCNLIVDESDAPELQSITLPLDPVAISEAVSISANFTDADDEDGHSADIDWGDGTVSTGLVNQNNNFVSGSHQYSAAGVYTVSVTVTDACGEQDMLVNATYVVIYDPSAGFVTGGGWIWSPAGAYSGDASLEGKANFGFVAKYKKGQSVPDGNTTFHLNAADFKFKSTDYQWLTIAGSNAKFKGSGQVNGAGDYGFMLTGVDGDVNGGGGEDKFRIKIWDKATSQVVYDNQMGADDTGYATTVLGGGSIVIHTQKGSNKSIGTPTPPPPAAPVDAVPDLQDLQLFPNPARDEVNLRFLALDRDAQVTVFDAMGRSVVNQMIAAGQTQLRLVLPDGKFATGVYTVRLATEPEGITRRLLIQR</sequence>
<feature type="region of interest" description="Disordered" evidence="3">
    <location>
        <begin position="329"/>
        <end position="351"/>
    </location>
</feature>
<dbReference type="FunFam" id="4.10.1080.10:FF:000001">
    <property type="entry name" value="Thrombospondin 3"/>
    <property type="match status" value="2"/>
</dbReference>
<dbReference type="PANTHER" id="PTHR10199">
    <property type="entry name" value="THROMBOSPONDIN"/>
    <property type="match status" value="1"/>
</dbReference>
<dbReference type="Gene3D" id="2.60.40.10">
    <property type="entry name" value="Immunoglobulins"/>
    <property type="match status" value="2"/>
</dbReference>
<feature type="region of interest" description="Disordered" evidence="3">
    <location>
        <begin position="293"/>
        <end position="315"/>
    </location>
</feature>
<dbReference type="PROSITE" id="PS51234">
    <property type="entry name" value="TSP3"/>
    <property type="match status" value="6"/>
</dbReference>
<comment type="caution">
    <text evidence="5">The sequence shown here is derived from an EMBL/GenBank/DDBJ whole genome shotgun (WGS) entry which is preliminary data.</text>
</comment>
<gene>
    <name evidence="5" type="ORF">E4021_08245</name>
</gene>
<keyword evidence="2" id="KW-0106">Calcium</keyword>
<dbReference type="InterPro" id="IPR028974">
    <property type="entry name" value="TSP_type-3_rpt"/>
</dbReference>
<dbReference type="InterPro" id="IPR013783">
    <property type="entry name" value="Ig-like_fold"/>
</dbReference>
<dbReference type="InterPro" id="IPR017897">
    <property type="entry name" value="Thrombospondin_3_rpt"/>
</dbReference>
<reference evidence="5 6" key="1">
    <citation type="submission" date="2019-04" db="EMBL/GenBank/DDBJ databases">
        <title>Lewinella litorea sp. nov., isolated from a marine sand.</title>
        <authorList>
            <person name="Yoon J.-H."/>
        </authorList>
    </citation>
    <scope>NUCLEOTIDE SEQUENCE [LARGE SCALE GENOMIC DNA]</scope>
    <source>
        <strain evidence="5 6">HSMS-39</strain>
    </source>
</reference>
<dbReference type="InterPro" id="IPR015919">
    <property type="entry name" value="Cadherin-like_sf"/>
</dbReference>
<dbReference type="Pfam" id="PF18911">
    <property type="entry name" value="PKD_4"/>
    <property type="match status" value="1"/>
</dbReference>
<dbReference type="Proteomes" id="UP000308528">
    <property type="component" value="Unassembled WGS sequence"/>
</dbReference>
<accession>A0A4S4NWQ7</accession>
<dbReference type="InterPro" id="IPR026444">
    <property type="entry name" value="Secre_tail"/>
</dbReference>
<dbReference type="InterPro" id="IPR000601">
    <property type="entry name" value="PKD_dom"/>
</dbReference>
<dbReference type="InterPro" id="IPR035986">
    <property type="entry name" value="PKD_dom_sf"/>
</dbReference>
<dbReference type="SUPFAM" id="SSF103647">
    <property type="entry name" value="TSP type-3 repeat"/>
    <property type="match status" value="2"/>
</dbReference>
<dbReference type="GO" id="GO:0005509">
    <property type="term" value="F:calcium ion binding"/>
    <property type="evidence" value="ECO:0007669"/>
    <property type="project" value="InterPro"/>
</dbReference>
<feature type="compositionally biased region" description="Acidic residues" evidence="3">
    <location>
        <begin position="370"/>
        <end position="387"/>
    </location>
</feature>
<evidence type="ECO:0000256" key="2">
    <source>
        <dbReference type="ARBA" id="ARBA00022837"/>
    </source>
</evidence>
<feature type="compositionally biased region" description="Acidic residues" evidence="3">
    <location>
        <begin position="478"/>
        <end position="497"/>
    </location>
</feature>
<organism evidence="5 6">
    <name type="scientific">Neolewinella litorea</name>
    <dbReference type="NCBI Taxonomy" id="2562452"/>
    <lineage>
        <taxon>Bacteria</taxon>
        <taxon>Pseudomonadati</taxon>
        <taxon>Bacteroidota</taxon>
        <taxon>Saprospiria</taxon>
        <taxon>Saprospirales</taxon>
        <taxon>Lewinellaceae</taxon>
        <taxon>Neolewinella</taxon>
    </lineage>
</organism>
<dbReference type="SUPFAM" id="SSF49299">
    <property type="entry name" value="PKD domain"/>
    <property type="match status" value="1"/>
</dbReference>
<evidence type="ECO:0000256" key="3">
    <source>
        <dbReference type="SAM" id="MobiDB-lite"/>
    </source>
</evidence>
<keyword evidence="6" id="KW-1185">Reference proteome</keyword>
<dbReference type="SUPFAM" id="SSF49313">
    <property type="entry name" value="Cadherin-like"/>
    <property type="match status" value="1"/>
</dbReference>
<feature type="compositionally biased region" description="Acidic residues" evidence="3">
    <location>
        <begin position="298"/>
        <end position="315"/>
    </location>
</feature>
<proteinExistence type="predicted"/>
<feature type="region of interest" description="Disordered" evidence="3">
    <location>
        <begin position="472"/>
        <end position="505"/>
    </location>
</feature>
<dbReference type="CDD" id="cd00146">
    <property type="entry name" value="PKD"/>
    <property type="match status" value="1"/>
</dbReference>
<feature type="region of interest" description="Disordered" evidence="3">
    <location>
        <begin position="364"/>
        <end position="387"/>
    </location>
</feature>
<dbReference type="Gene3D" id="4.10.1080.10">
    <property type="entry name" value="TSP type-3 repeat"/>
    <property type="match status" value="2"/>
</dbReference>
<evidence type="ECO:0000259" key="4">
    <source>
        <dbReference type="PROSITE" id="PS50093"/>
    </source>
</evidence>
<dbReference type="OrthoDB" id="976756at2"/>
<dbReference type="NCBIfam" id="TIGR04183">
    <property type="entry name" value="Por_Secre_tail"/>
    <property type="match status" value="1"/>
</dbReference>
<protein>
    <submittedName>
        <fullName evidence="5">T9SS type A sorting domain-containing protein</fullName>
    </submittedName>
</protein>
<dbReference type="Pfam" id="PF02412">
    <property type="entry name" value="TSP_3"/>
    <property type="match status" value="7"/>
</dbReference>
<feature type="compositionally biased region" description="Acidic residues" evidence="3">
    <location>
        <begin position="406"/>
        <end position="425"/>
    </location>
</feature>
<dbReference type="PROSITE" id="PS50093">
    <property type="entry name" value="PKD"/>
    <property type="match status" value="1"/>
</dbReference>
<dbReference type="InterPro" id="IPR003367">
    <property type="entry name" value="Thrombospondin_3-like_rpt"/>
</dbReference>
<keyword evidence="1" id="KW-0732">Signal</keyword>
<dbReference type="Pfam" id="PF18962">
    <property type="entry name" value="Por_Secre_tail"/>
    <property type="match status" value="1"/>
</dbReference>
<feature type="domain" description="PKD" evidence="4">
    <location>
        <begin position="551"/>
        <end position="615"/>
    </location>
</feature>
<dbReference type="AlphaFoldDB" id="A0A4S4NWQ7"/>
<evidence type="ECO:0000313" key="5">
    <source>
        <dbReference type="EMBL" id="THH40710.1"/>
    </source>
</evidence>
<evidence type="ECO:0000256" key="1">
    <source>
        <dbReference type="ARBA" id="ARBA00022729"/>
    </source>
</evidence>
<feature type="region of interest" description="Disordered" evidence="3">
    <location>
        <begin position="400"/>
        <end position="459"/>
    </location>
</feature>
<feature type="compositionally biased region" description="Acidic residues" evidence="3">
    <location>
        <begin position="334"/>
        <end position="351"/>
    </location>
</feature>
<evidence type="ECO:0000313" key="6">
    <source>
        <dbReference type="Proteomes" id="UP000308528"/>
    </source>
</evidence>
<feature type="compositionally biased region" description="Acidic residues" evidence="3">
    <location>
        <begin position="442"/>
        <end position="459"/>
    </location>
</feature>
<dbReference type="RefSeq" id="WP_136458235.1">
    <property type="nucleotide sequence ID" value="NZ_SRSF01000002.1"/>
</dbReference>
<dbReference type="GO" id="GO:0007155">
    <property type="term" value="P:cell adhesion"/>
    <property type="evidence" value="ECO:0007669"/>
    <property type="project" value="InterPro"/>
</dbReference>
<dbReference type="EMBL" id="SRSF01000002">
    <property type="protein sequence ID" value="THH40710.1"/>
    <property type="molecule type" value="Genomic_DNA"/>
</dbReference>
<dbReference type="GO" id="GO:0016020">
    <property type="term" value="C:membrane"/>
    <property type="evidence" value="ECO:0007669"/>
    <property type="project" value="InterPro"/>
</dbReference>